<proteinExistence type="predicted"/>
<feature type="region of interest" description="Disordered" evidence="1">
    <location>
        <begin position="321"/>
        <end position="350"/>
    </location>
</feature>
<feature type="non-terminal residue" evidence="2">
    <location>
        <position position="1"/>
    </location>
</feature>
<feature type="region of interest" description="Disordered" evidence="1">
    <location>
        <begin position="382"/>
        <end position="401"/>
    </location>
</feature>
<feature type="region of interest" description="Disordered" evidence="1">
    <location>
        <begin position="28"/>
        <end position="187"/>
    </location>
</feature>
<accession>A0ABN9FBI3</accession>
<evidence type="ECO:0000313" key="3">
    <source>
        <dbReference type="Proteomes" id="UP001162483"/>
    </source>
</evidence>
<keyword evidence="3" id="KW-1185">Reference proteome</keyword>
<dbReference type="PANTHER" id="PTHR15932">
    <property type="entry name" value="UBIQUITIN INTERACTION MOTIF-CONTAINING PROTEIN 1"/>
    <property type="match status" value="1"/>
</dbReference>
<reference evidence="2" key="1">
    <citation type="submission" date="2023-05" db="EMBL/GenBank/DDBJ databases">
        <authorList>
            <person name="Stuckert A."/>
        </authorList>
    </citation>
    <scope>NUCLEOTIDE SEQUENCE</scope>
</reference>
<dbReference type="EMBL" id="CATNWA010016658">
    <property type="protein sequence ID" value="CAI9594358.1"/>
    <property type="molecule type" value="Genomic_DNA"/>
</dbReference>
<feature type="compositionally biased region" description="Polar residues" evidence="1">
    <location>
        <begin position="321"/>
        <end position="335"/>
    </location>
</feature>
<dbReference type="InterPro" id="IPR038868">
    <property type="entry name" value="RAP80"/>
</dbReference>
<feature type="compositionally biased region" description="Polar residues" evidence="1">
    <location>
        <begin position="102"/>
        <end position="114"/>
    </location>
</feature>
<dbReference type="PANTHER" id="PTHR15932:SF2">
    <property type="entry name" value="BRCA1-A COMPLEX SUBUNIT RAP80"/>
    <property type="match status" value="1"/>
</dbReference>
<feature type="compositionally biased region" description="Basic residues" evidence="1">
    <location>
        <begin position="386"/>
        <end position="401"/>
    </location>
</feature>
<evidence type="ECO:0000313" key="2">
    <source>
        <dbReference type="EMBL" id="CAI9594358.1"/>
    </source>
</evidence>
<dbReference type="Proteomes" id="UP001162483">
    <property type="component" value="Unassembled WGS sequence"/>
</dbReference>
<protein>
    <recommendedName>
        <fullName evidence="4">Ubiquitin interaction motif-containing protein 1</fullName>
    </recommendedName>
</protein>
<sequence length="401" mass="44641">CQLEVYEKSLKKSQRQLLKKTEYGEPIDLAASSENNEHAKDNQGSVSQEDTEEIIEGGDQQKPHQSEMEPEEESDSSDIQPAPSKRLKATCSQFQEDDHSCQSEGQMESQSNEPCTEMLPSKCEGVAPEVLEESPISPADVRKELSIENTQEESVCPETQLGSEIQSNDQENQPDLTETASLSSQDSCLNVPPPKLMACREPALSPDVECPMCGCRFSQPQIERHAAYCDGDKDEPQMAVLRPRNRQSGNTYNGSCDSAASSDSGKLENCYLCKSLVPIKDYQTHVDKCLQSATLEAQGTQRLKSSKETAERKGRLLSMLEQSESISADENNSALDFSGMSPPREEHADHLSINDSPIRSFVSISEATDCLVDFKKQFRCLPTHQSNKKRPKQRRRGKRKM</sequence>
<name>A0ABN9FBI3_9NEOB</name>
<feature type="compositionally biased region" description="Polar residues" evidence="1">
    <location>
        <begin position="160"/>
        <end position="187"/>
    </location>
</feature>
<evidence type="ECO:0000256" key="1">
    <source>
        <dbReference type="SAM" id="MobiDB-lite"/>
    </source>
</evidence>
<comment type="caution">
    <text evidence="2">The sequence shown here is derived from an EMBL/GenBank/DDBJ whole genome shotgun (WGS) entry which is preliminary data.</text>
</comment>
<organism evidence="2 3">
    <name type="scientific">Staurois parvus</name>
    <dbReference type="NCBI Taxonomy" id="386267"/>
    <lineage>
        <taxon>Eukaryota</taxon>
        <taxon>Metazoa</taxon>
        <taxon>Chordata</taxon>
        <taxon>Craniata</taxon>
        <taxon>Vertebrata</taxon>
        <taxon>Euteleostomi</taxon>
        <taxon>Amphibia</taxon>
        <taxon>Batrachia</taxon>
        <taxon>Anura</taxon>
        <taxon>Neobatrachia</taxon>
        <taxon>Ranoidea</taxon>
        <taxon>Ranidae</taxon>
        <taxon>Staurois</taxon>
    </lineage>
</organism>
<gene>
    <name evidence="2" type="ORF">SPARVUS_LOCUS11710639</name>
</gene>
<evidence type="ECO:0008006" key="4">
    <source>
        <dbReference type="Google" id="ProtNLM"/>
    </source>
</evidence>